<dbReference type="Gene3D" id="3.40.50.620">
    <property type="entry name" value="HUPs"/>
    <property type="match status" value="1"/>
</dbReference>
<dbReference type="FunFam" id="1.10.730.10:FF:000006">
    <property type="entry name" value="Arginyl-tRNA synthetase 2, mitochondrial"/>
    <property type="match status" value="1"/>
</dbReference>
<proteinExistence type="inferred from homology"/>
<evidence type="ECO:0000256" key="3">
    <source>
        <dbReference type="ARBA" id="ARBA00022490"/>
    </source>
</evidence>
<keyword evidence="4 12" id="KW-0436">Ligase</keyword>
<dbReference type="GO" id="GO:0004814">
    <property type="term" value="F:arginine-tRNA ligase activity"/>
    <property type="evidence" value="ECO:0007669"/>
    <property type="project" value="UniProtKB-EC"/>
</dbReference>
<evidence type="ECO:0000256" key="9">
    <source>
        <dbReference type="ARBA" id="ARBA00049339"/>
    </source>
</evidence>
<dbReference type="GO" id="GO:0005524">
    <property type="term" value="F:ATP binding"/>
    <property type="evidence" value="ECO:0007669"/>
    <property type="project" value="UniProtKB-KW"/>
</dbReference>
<dbReference type="Pfam" id="PF03485">
    <property type="entry name" value="Arg_tRNA_synt_N"/>
    <property type="match status" value="1"/>
</dbReference>
<dbReference type="Gene3D" id="3.30.1360.70">
    <property type="entry name" value="Arginyl tRNA synthetase N-terminal domain"/>
    <property type="match status" value="1"/>
</dbReference>
<evidence type="ECO:0000313" key="12">
    <source>
        <dbReference type="EMBL" id="MPL77493.1"/>
    </source>
</evidence>
<evidence type="ECO:0000256" key="2">
    <source>
        <dbReference type="ARBA" id="ARBA00012837"/>
    </source>
</evidence>
<dbReference type="InterPro" id="IPR009080">
    <property type="entry name" value="tRNAsynth_Ia_anticodon-bd"/>
</dbReference>
<dbReference type="SUPFAM" id="SSF47323">
    <property type="entry name" value="Anticodon-binding domain of a subclass of class I aminoacyl-tRNA synthetases"/>
    <property type="match status" value="1"/>
</dbReference>
<feature type="domain" description="Arginyl tRNA synthetase N-terminal" evidence="11">
    <location>
        <begin position="4"/>
        <end position="93"/>
    </location>
</feature>
<keyword evidence="3" id="KW-0963">Cytoplasm</keyword>
<evidence type="ECO:0000256" key="7">
    <source>
        <dbReference type="ARBA" id="ARBA00022917"/>
    </source>
</evidence>
<evidence type="ECO:0000256" key="1">
    <source>
        <dbReference type="ARBA" id="ARBA00005594"/>
    </source>
</evidence>
<dbReference type="InterPro" id="IPR001278">
    <property type="entry name" value="Arg-tRNA-ligase"/>
</dbReference>
<sequence length="603" mass="69263">MIDLLIKLSVKKALSSLFSIEIEEKDILISPTKKEFIGDFTLVVFPFVKQAKLSPEVLANKIGEFVSEDCKDENNEKVLKGFNVIKGFLNFEVSFEYWINFIDTFKNKFTYGYKSIRDEKPVVVEYSSPNTNKPLHLGHIRNNLLGWSVAEILKANGFAVRKVNLVNDRGIHICKSMIAWQLFGNGETPDSSGLKGDHLVGKYYVLFDKHYKKEIEEMLANGIEKETAEKTAPILIKAQELLRKWEAKDKETIDLWEKMNGWVYKGFDETYYRMGVDFDKVYHESNTYLLGKDIVKDGLEKDVLYKREDGSVWCNLTNDGLDEKLLQRADGTSVYMTQDLGTAVLRHEDFNSDKLLYVVGNEQNYHFNVLKLVLQKLGYKWAENIYHLSYGMVELPEGKMKSREGTVVDADDLIDEMINTAKQQTMEHGKIDNFTSEEAEKLYYMLAMGALKYFILKVDPSKNMTFNPKDSIDFNGNTGPFIQYTHARIRSILRKAQEEKNISLDTLRLDSSLEMNQKELDVVRILYSFPNIVELSAQTFSPALIANYVYDLAKSFNAFYQDTTILKEENQDILRMRVALSAFVGNTIKSSMALLGIKVPERM</sequence>
<dbReference type="Pfam" id="PF00750">
    <property type="entry name" value="tRNA-synt_1d"/>
    <property type="match status" value="1"/>
</dbReference>
<dbReference type="HAMAP" id="MF_00123">
    <property type="entry name" value="Arg_tRNA_synth"/>
    <property type="match status" value="1"/>
</dbReference>
<evidence type="ECO:0000256" key="5">
    <source>
        <dbReference type="ARBA" id="ARBA00022741"/>
    </source>
</evidence>
<dbReference type="SMART" id="SM01016">
    <property type="entry name" value="Arg_tRNA_synt_N"/>
    <property type="match status" value="1"/>
</dbReference>
<evidence type="ECO:0000256" key="8">
    <source>
        <dbReference type="ARBA" id="ARBA00023146"/>
    </source>
</evidence>
<dbReference type="Gene3D" id="1.10.730.10">
    <property type="entry name" value="Isoleucyl-tRNA Synthetase, Domain 1"/>
    <property type="match status" value="1"/>
</dbReference>
<evidence type="ECO:0000256" key="6">
    <source>
        <dbReference type="ARBA" id="ARBA00022840"/>
    </source>
</evidence>
<evidence type="ECO:0000256" key="4">
    <source>
        <dbReference type="ARBA" id="ARBA00022598"/>
    </source>
</evidence>
<dbReference type="InterPro" id="IPR008909">
    <property type="entry name" value="DALR_anticod-bd"/>
</dbReference>
<evidence type="ECO:0000259" key="11">
    <source>
        <dbReference type="SMART" id="SM01016"/>
    </source>
</evidence>
<comment type="similarity">
    <text evidence="1">Belongs to the class-I aminoacyl-tRNA synthetase family.</text>
</comment>
<dbReference type="InterPro" id="IPR001412">
    <property type="entry name" value="aa-tRNA-synth_I_CS"/>
</dbReference>
<dbReference type="EMBL" id="VSSQ01000107">
    <property type="protein sequence ID" value="MPL77493.1"/>
    <property type="molecule type" value="Genomic_DNA"/>
</dbReference>
<dbReference type="PANTHER" id="PTHR11956">
    <property type="entry name" value="ARGINYL-TRNA SYNTHETASE"/>
    <property type="match status" value="1"/>
</dbReference>
<dbReference type="AlphaFoldDB" id="A0A644UEZ8"/>
<accession>A0A644UEZ8</accession>
<keyword evidence="5" id="KW-0547">Nucleotide-binding</keyword>
<dbReference type="InterPro" id="IPR014729">
    <property type="entry name" value="Rossmann-like_a/b/a_fold"/>
</dbReference>
<dbReference type="SUPFAM" id="SSF55190">
    <property type="entry name" value="Arginyl-tRNA synthetase (ArgRS), N-terminal 'additional' domain"/>
    <property type="match status" value="1"/>
</dbReference>
<dbReference type="SUPFAM" id="SSF52374">
    <property type="entry name" value="Nucleotidylyl transferase"/>
    <property type="match status" value="1"/>
</dbReference>
<dbReference type="PANTHER" id="PTHR11956:SF5">
    <property type="entry name" value="ARGININE--TRNA LIGASE, CYTOPLASMIC"/>
    <property type="match status" value="1"/>
</dbReference>
<dbReference type="InterPro" id="IPR005148">
    <property type="entry name" value="Arg-tRNA-synth_N"/>
</dbReference>
<reference evidence="12" key="1">
    <citation type="submission" date="2019-08" db="EMBL/GenBank/DDBJ databases">
        <authorList>
            <person name="Kucharzyk K."/>
            <person name="Murdoch R.W."/>
            <person name="Higgins S."/>
            <person name="Loffler F."/>
        </authorList>
    </citation>
    <scope>NUCLEOTIDE SEQUENCE</scope>
</reference>
<gene>
    <name evidence="12" type="primary">argS_11</name>
    <name evidence="12" type="ORF">SDC9_23349</name>
</gene>
<keyword evidence="8" id="KW-0030">Aminoacyl-tRNA synthetase</keyword>
<dbReference type="InterPro" id="IPR036695">
    <property type="entry name" value="Arg-tRNA-synth_N_sf"/>
</dbReference>
<dbReference type="FunFam" id="3.40.50.620:FF:000125">
    <property type="entry name" value="Arginine--tRNA ligase"/>
    <property type="match status" value="1"/>
</dbReference>
<dbReference type="PRINTS" id="PR01038">
    <property type="entry name" value="TRNASYNTHARG"/>
</dbReference>
<dbReference type="PROSITE" id="PS00178">
    <property type="entry name" value="AA_TRNA_LIGASE_I"/>
    <property type="match status" value="1"/>
</dbReference>
<dbReference type="InterPro" id="IPR035684">
    <property type="entry name" value="ArgRS_core"/>
</dbReference>
<keyword evidence="7" id="KW-0648">Protein biosynthesis</keyword>
<evidence type="ECO:0000259" key="10">
    <source>
        <dbReference type="SMART" id="SM00836"/>
    </source>
</evidence>
<protein>
    <recommendedName>
        <fullName evidence="2">arginine--tRNA ligase</fullName>
        <ecNumber evidence="2">6.1.1.19</ecNumber>
    </recommendedName>
</protein>
<feature type="domain" description="DALR anticodon binding" evidence="10">
    <location>
        <begin position="482"/>
        <end position="603"/>
    </location>
</feature>
<dbReference type="SMART" id="SM00836">
    <property type="entry name" value="DALR_1"/>
    <property type="match status" value="1"/>
</dbReference>
<dbReference type="EC" id="6.1.1.19" evidence="2"/>
<organism evidence="12">
    <name type="scientific">bioreactor metagenome</name>
    <dbReference type="NCBI Taxonomy" id="1076179"/>
    <lineage>
        <taxon>unclassified sequences</taxon>
        <taxon>metagenomes</taxon>
        <taxon>ecological metagenomes</taxon>
    </lineage>
</organism>
<comment type="catalytic activity">
    <reaction evidence="9">
        <text>tRNA(Arg) + L-arginine + ATP = L-arginyl-tRNA(Arg) + AMP + diphosphate</text>
        <dbReference type="Rhea" id="RHEA:20301"/>
        <dbReference type="Rhea" id="RHEA-COMP:9658"/>
        <dbReference type="Rhea" id="RHEA-COMP:9673"/>
        <dbReference type="ChEBI" id="CHEBI:30616"/>
        <dbReference type="ChEBI" id="CHEBI:32682"/>
        <dbReference type="ChEBI" id="CHEBI:33019"/>
        <dbReference type="ChEBI" id="CHEBI:78442"/>
        <dbReference type="ChEBI" id="CHEBI:78513"/>
        <dbReference type="ChEBI" id="CHEBI:456215"/>
        <dbReference type="EC" id="6.1.1.19"/>
    </reaction>
</comment>
<comment type="caution">
    <text evidence="12">The sequence shown here is derived from an EMBL/GenBank/DDBJ whole genome shotgun (WGS) entry which is preliminary data.</text>
</comment>
<dbReference type="GO" id="GO:0005737">
    <property type="term" value="C:cytoplasm"/>
    <property type="evidence" value="ECO:0007669"/>
    <property type="project" value="InterPro"/>
</dbReference>
<dbReference type="GO" id="GO:0006420">
    <property type="term" value="P:arginyl-tRNA aminoacylation"/>
    <property type="evidence" value="ECO:0007669"/>
    <property type="project" value="InterPro"/>
</dbReference>
<keyword evidence="6" id="KW-0067">ATP-binding</keyword>
<dbReference type="NCBIfam" id="TIGR00456">
    <property type="entry name" value="argS"/>
    <property type="match status" value="1"/>
</dbReference>
<name>A0A644UEZ8_9ZZZZ</name>
<dbReference type="Pfam" id="PF05746">
    <property type="entry name" value="DALR_1"/>
    <property type="match status" value="1"/>
</dbReference>